<dbReference type="AlphaFoldDB" id="A0A6G4A0I7"/>
<keyword evidence="1" id="KW-0812">Transmembrane</keyword>
<evidence type="ECO:0000313" key="2">
    <source>
        <dbReference type="EMBL" id="NEW07885.1"/>
    </source>
</evidence>
<feature type="transmembrane region" description="Helical" evidence="1">
    <location>
        <begin position="87"/>
        <end position="108"/>
    </location>
</feature>
<organism evidence="2">
    <name type="scientific">Paenibacillus sp. SYP-B3998</name>
    <dbReference type="NCBI Taxonomy" id="2678564"/>
    <lineage>
        <taxon>Bacteria</taxon>
        <taxon>Bacillati</taxon>
        <taxon>Bacillota</taxon>
        <taxon>Bacilli</taxon>
        <taxon>Bacillales</taxon>
        <taxon>Paenibacillaceae</taxon>
        <taxon>Paenibacillus</taxon>
    </lineage>
</organism>
<accession>A0A6G4A0I7</accession>
<protein>
    <submittedName>
        <fullName evidence="2">Uncharacterized protein</fullName>
    </submittedName>
</protein>
<sequence length="131" mass="15305">MGSGTGRFAYHFLTYLSRIYESTSLKYLDFCYILNDLPTENLEFWRCHPNLEPFVEKENLDFAVFDVENDTVIHLIHNKTTINPQSLFHPLILIANYFFDIFLTICLISTKGISSNLMYFFLPLDYVVLSA</sequence>
<name>A0A6G4A0I7_9BACL</name>
<proteinExistence type="predicted"/>
<evidence type="ECO:0000256" key="1">
    <source>
        <dbReference type="SAM" id="Phobius"/>
    </source>
</evidence>
<comment type="caution">
    <text evidence="2">The sequence shown here is derived from an EMBL/GenBank/DDBJ whole genome shotgun (WGS) entry which is preliminary data.</text>
</comment>
<gene>
    <name evidence="2" type="ORF">GK047_17950</name>
</gene>
<reference evidence="2" key="1">
    <citation type="submission" date="2020-02" db="EMBL/GenBank/DDBJ databases">
        <authorList>
            <person name="Shen X.-R."/>
            <person name="Zhang Y.-X."/>
        </authorList>
    </citation>
    <scope>NUCLEOTIDE SEQUENCE</scope>
    <source>
        <strain evidence="2">SYP-B3998</strain>
    </source>
</reference>
<dbReference type="RefSeq" id="WP_163949716.1">
    <property type="nucleotide sequence ID" value="NZ_JAAIKC010000007.1"/>
</dbReference>
<keyword evidence="1" id="KW-1133">Transmembrane helix</keyword>
<keyword evidence="1" id="KW-0472">Membrane</keyword>
<dbReference type="EMBL" id="JAAIKC010000007">
    <property type="protein sequence ID" value="NEW07885.1"/>
    <property type="molecule type" value="Genomic_DNA"/>
</dbReference>